<dbReference type="Proteomes" id="UP001524944">
    <property type="component" value="Unassembled WGS sequence"/>
</dbReference>
<evidence type="ECO:0000259" key="1">
    <source>
        <dbReference type="PROSITE" id="PS51462"/>
    </source>
</evidence>
<comment type="caution">
    <text evidence="2">The sequence shown here is derived from an EMBL/GenBank/DDBJ whole genome shotgun (WGS) entry which is preliminary data.</text>
</comment>
<keyword evidence="2" id="KW-0378">Hydrolase</keyword>
<evidence type="ECO:0000313" key="3">
    <source>
        <dbReference type="Proteomes" id="UP001524944"/>
    </source>
</evidence>
<name>A0ABT1Y777_9FIRM</name>
<accession>A0ABT1Y777</accession>
<keyword evidence="3" id="KW-1185">Reference proteome</keyword>
<dbReference type="PROSITE" id="PS51462">
    <property type="entry name" value="NUDIX"/>
    <property type="match status" value="1"/>
</dbReference>
<dbReference type="InterPro" id="IPR000086">
    <property type="entry name" value="NUDIX_hydrolase_dom"/>
</dbReference>
<dbReference type="Pfam" id="PF00293">
    <property type="entry name" value="NUDIX"/>
    <property type="match status" value="1"/>
</dbReference>
<dbReference type="SUPFAM" id="SSF55811">
    <property type="entry name" value="Nudix"/>
    <property type="match status" value="1"/>
</dbReference>
<protein>
    <submittedName>
        <fullName evidence="2">NUDIX hydrolase</fullName>
    </submittedName>
</protein>
<organism evidence="2 3">
    <name type="scientific">Dehalobacterium formicoaceticum</name>
    <dbReference type="NCBI Taxonomy" id="51515"/>
    <lineage>
        <taxon>Bacteria</taxon>
        <taxon>Bacillati</taxon>
        <taxon>Bacillota</taxon>
        <taxon>Clostridia</taxon>
        <taxon>Eubacteriales</taxon>
        <taxon>Peptococcaceae</taxon>
        <taxon>Dehalobacterium</taxon>
    </lineage>
</organism>
<dbReference type="GO" id="GO:0016787">
    <property type="term" value="F:hydrolase activity"/>
    <property type="evidence" value="ECO:0007669"/>
    <property type="project" value="UniProtKB-KW"/>
</dbReference>
<feature type="domain" description="Nudix hydrolase" evidence="1">
    <location>
        <begin position="2"/>
        <end position="130"/>
    </location>
</feature>
<reference evidence="2 3" key="1">
    <citation type="submission" date="2022-08" db="EMBL/GenBank/DDBJ databases">
        <title>Proteogenomics of the novel Dehalobacterium formicoaceticum strain EZ94 highlights a key role of methyltransferases during anaerobic dichloromethane degradation.</title>
        <authorList>
            <person name="Wasmund K."/>
        </authorList>
    </citation>
    <scope>NUCLEOTIDE SEQUENCE [LARGE SCALE GENOMIC DNA]</scope>
    <source>
        <strain evidence="2 3">EZ94</strain>
    </source>
</reference>
<dbReference type="RefSeq" id="WP_089611308.1">
    <property type="nucleotide sequence ID" value="NZ_CP022121.1"/>
</dbReference>
<dbReference type="Gene3D" id="3.90.79.10">
    <property type="entry name" value="Nucleoside Triphosphate Pyrophosphohydrolase"/>
    <property type="match status" value="1"/>
</dbReference>
<proteinExistence type="predicted"/>
<gene>
    <name evidence="2" type="ORF">NVS47_10495</name>
</gene>
<dbReference type="EMBL" id="JANPWE010000004">
    <property type="protein sequence ID" value="MCR6545935.1"/>
    <property type="molecule type" value="Genomic_DNA"/>
</dbReference>
<dbReference type="InterPro" id="IPR015797">
    <property type="entry name" value="NUDIX_hydrolase-like_dom_sf"/>
</dbReference>
<evidence type="ECO:0000313" key="2">
    <source>
        <dbReference type="EMBL" id="MCR6545935.1"/>
    </source>
</evidence>
<sequence length="136" mass="15576">MLFRQCAGGLVFFNDKVLLLQNEKNEWVFPKGVIRNLGSANEVALQRVKEEAGIEAEIVSPIGETNYEFYSCTRQEPVCNQITWFLMKSDSGKYQINKELNFKNGGFFNIIDALSKVTYSQDKALLNIAYKQHKEL</sequence>